<dbReference type="EMBL" id="QRBI01000106">
    <property type="protein sequence ID" value="RMC13031.1"/>
    <property type="molecule type" value="Genomic_DNA"/>
</dbReference>
<evidence type="ECO:0000313" key="1">
    <source>
        <dbReference type="EMBL" id="RMC13031.1"/>
    </source>
</evidence>
<comment type="caution">
    <text evidence="1">The sequence shown here is derived from an EMBL/GenBank/DDBJ whole genome shotgun (WGS) entry which is preliminary data.</text>
</comment>
<keyword evidence="2" id="KW-1185">Reference proteome</keyword>
<dbReference type="PANTHER" id="PTHR33332">
    <property type="entry name" value="REVERSE TRANSCRIPTASE DOMAIN-CONTAINING PROTEIN"/>
    <property type="match status" value="1"/>
</dbReference>
<sequence>MSQQCVHMAKKAIGILACISNSEASRMKKVILPLYLALFRLHLQSCVQFWASQFRKDVEILEHVQRRAARLLKDLEHNFYEEWLRKLGMFSLEKRRLRRDLIGRYNCLQGGCGQEGVGLLSQATSNRTRRFSLKLH</sequence>
<proteinExistence type="predicted"/>
<dbReference type="OrthoDB" id="276744at2759"/>
<reference evidence="1 2" key="1">
    <citation type="submission" date="2018-07" db="EMBL/GenBank/DDBJ databases">
        <title>A high quality draft genome assembly of the barn swallow (H. rustica rustica).</title>
        <authorList>
            <person name="Formenti G."/>
            <person name="Chiara M."/>
            <person name="Poveda L."/>
            <person name="Francoijs K.-J."/>
            <person name="Bonisoli-Alquati A."/>
            <person name="Canova L."/>
            <person name="Gianfranceschi L."/>
            <person name="Horner D.S."/>
            <person name="Saino N."/>
        </authorList>
    </citation>
    <scope>NUCLEOTIDE SEQUENCE [LARGE SCALE GENOMIC DNA]</scope>
    <source>
        <strain evidence="1">Chelidonia</strain>
        <tissue evidence="1">Blood</tissue>
    </source>
</reference>
<dbReference type="Proteomes" id="UP000269221">
    <property type="component" value="Unassembled WGS sequence"/>
</dbReference>
<dbReference type="STRING" id="333673.A0A3M0KK71"/>
<evidence type="ECO:0000313" key="2">
    <source>
        <dbReference type="Proteomes" id="UP000269221"/>
    </source>
</evidence>
<organism evidence="1 2">
    <name type="scientific">Hirundo rustica rustica</name>
    <dbReference type="NCBI Taxonomy" id="333673"/>
    <lineage>
        <taxon>Eukaryota</taxon>
        <taxon>Metazoa</taxon>
        <taxon>Chordata</taxon>
        <taxon>Craniata</taxon>
        <taxon>Vertebrata</taxon>
        <taxon>Euteleostomi</taxon>
        <taxon>Archelosauria</taxon>
        <taxon>Archosauria</taxon>
        <taxon>Dinosauria</taxon>
        <taxon>Saurischia</taxon>
        <taxon>Theropoda</taxon>
        <taxon>Coelurosauria</taxon>
        <taxon>Aves</taxon>
        <taxon>Neognathae</taxon>
        <taxon>Neoaves</taxon>
        <taxon>Telluraves</taxon>
        <taxon>Australaves</taxon>
        <taxon>Passeriformes</taxon>
        <taxon>Sylvioidea</taxon>
        <taxon>Hirundinidae</taxon>
        <taxon>Hirundo</taxon>
    </lineage>
</organism>
<dbReference type="AlphaFoldDB" id="A0A3M0KK71"/>
<name>A0A3M0KK71_HIRRU</name>
<gene>
    <name evidence="1" type="ORF">DUI87_10561</name>
</gene>
<protein>
    <submittedName>
        <fullName evidence="1">Uncharacterized protein</fullName>
    </submittedName>
</protein>
<accession>A0A3M0KK71</accession>